<accession>A0A2H0YNT9</accession>
<name>A0A2H0YNT9_9BACT</name>
<dbReference type="Proteomes" id="UP000230088">
    <property type="component" value="Unassembled WGS sequence"/>
</dbReference>
<evidence type="ECO:0000313" key="1">
    <source>
        <dbReference type="EMBL" id="PIS39433.1"/>
    </source>
</evidence>
<gene>
    <name evidence="1" type="ORF">COT33_02110</name>
</gene>
<reference evidence="2" key="1">
    <citation type="submission" date="2017-09" db="EMBL/GenBank/DDBJ databases">
        <title>Depth-based differentiation of microbial function through sediment-hosted aquifers and enrichment of novel symbionts in the deep terrestrial subsurface.</title>
        <authorList>
            <person name="Probst A.J."/>
            <person name="Ladd B."/>
            <person name="Jarett J.K."/>
            <person name="Geller-Mcgrath D.E."/>
            <person name="Sieber C.M.K."/>
            <person name="Emerson J.B."/>
            <person name="Anantharaman K."/>
            <person name="Thomas B.C."/>
            <person name="Malmstrom R."/>
            <person name="Stieglmeier M."/>
            <person name="Klingl A."/>
            <person name="Woyke T."/>
            <person name="Ryan C.M."/>
            <person name="Banfield J.F."/>
        </authorList>
    </citation>
    <scope>NUCLEOTIDE SEQUENCE [LARGE SCALE GENOMIC DNA]</scope>
</reference>
<proteinExistence type="predicted"/>
<sequence length="193" mass="22340">MPIKTQQNCYKIEHIYTQFPEGRVGIEKDFEAGPITLDEFKRKIEQYNKTVTDESQKIEIGSYAEEMIKSKDFATLKKPEQMTLVWLKVRDLGVEKHTAIEEIYRRAQEFGLDLLPPEAAPYLLLHHINQLLGREIGISTKKIIDESGSPRRFELERSGWGRALGGRQDSKFSPSYKVVFRLRPSSHKSTENK</sequence>
<organism evidence="1 2">
    <name type="scientific">Candidatus Nealsonbacteria bacterium CG08_land_8_20_14_0_20_38_20</name>
    <dbReference type="NCBI Taxonomy" id="1974705"/>
    <lineage>
        <taxon>Bacteria</taxon>
        <taxon>Candidatus Nealsoniibacteriota</taxon>
    </lineage>
</organism>
<protein>
    <submittedName>
        <fullName evidence="1">Uncharacterized protein</fullName>
    </submittedName>
</protein>
<dbReference type="AlphaFoldDB" id="A0A2H0YNT9"/>
<comment type="caution">
    <text evidence="1">The sequence shown here is derived from an EMBL/GenBank/DDBJ whole genome shotgun (WGS) entry which is preliminary data.</text>
</comment>
<dbReference type="EMBL" id="PEYD01000039">
    <property type="protein sequence ID" value="PIS39433.1"/>
    <property type="molecule type" value="Genomic_DNA"/>
</dbReference>
<evidence type="ECO:0000313" key="2">
    <source>
        <dbReference type="Proteomes" id="UP000230088"/>
    </source>
</evidence>